<dbReference type="Proteomes" id="UP000298663">
    <property type="component" value="Unassembled WGS sequence"/>
</dbReference>
<evidence type="ECO:0000313" key="2">
    <source>
        <dbReference type="Proteomes" id="UP000298663"/>
    </source>
</evidence>
<reference evidence="1 2" key="2">
    <citation type="journal article" date="2019" name="G3 (Bethesda)">
        <title>Hybrid Assembly of the Genome of the Entomopathogenic Nematode Steinernema carpocapsae Identifies the X-Chromosome.</title>
        <authorList>
            <person name="Serra L."/>
            <person name="Macchietto M."/>
            <person name="Macias-Munoz A."/>
            <person name="McGill C.J."/>
            <person name="Rodriguez I.M."/>
            <person name="Rodriguez B."/>
            <person name="Murad R."/>
            <person name="Mortazavi A."/>
        </authorList>
    </citation>
    <scope>NUCLEOTIDE SEQUENCE [LARGE SCALE GENOMIC DNA]</scope>
    <source>
        <strain evidence="1 2">ALL</strain>
    </source>
</reference>
<keyword evidence="2" id="KW-1185">Reference proteome</keyword>
<dbReference type="EMBL" id="AZBU02000007">
    <property type="protein sequence ID" value="TKR70478.1"/>
    <property type="molecule type" value="Genomic_DNA"/>
</dbReference>
<name>A0A4U5MLY0_STECR</name>
<protein>
    <submittedName>
        <fullName evidence="1">Uncharacterized protein</fullName>
    </submittedName>
</protein>
<organism evidence="1 2">
    <name type="scientific">Steinernema carpocapsae</name>
    <name type="common">Entomopathogenic nematode</name>
    <dbReference type="NCBI Taxonomy" id="34508"/>
    <lineage>
        <taxon>Eukaryota</taxon>
        <taxon>Metazoa</taxon>
        <taxon>Ecdysozoa</taxon>
        <taxon>Nematoda</taxon>
        <taxon>Chromadorea</taxon>
        <taxon>Rhabditida</taxon>
        <taxon>Tylenchina</taxon>
        <taxon>Panagrolaimomorpha</taxon>
        <taxon>Strongyloidoidea</taxon>
        <taxon>Steinernematidae</taxon>
        <taxon>Steinernema</taxon>
    </lineage>
</organism>
<dbReference type="AlphaFoldDB" id="A0A4U5MLY0"/>
<evidence type="ECO:0000313" key="1">
    <source>
        <dbReference type="EMBL" id="TKR70478.1"/>
    </source>
</evidence>
<sequence>MNEEETAKYRIVFLITRLTNFGFLQDCEAPDDIVEWTVSKITNKNVMRSQRVRLRNCRCEFQISCWDQSGAVATVSV</sequence>
<reference evidence="1 2" key="1">
    <citation type="journal article" date="2015" name="Genome Biol.">
        <title>Comparative genomics of Steinernema reveals deeply conserved gene regulatory networks.</title>
        <authorList>
            <person name="Dillman A.R."/>
            <person name="Macchietto M."/>
            <person name="Porter C.F."/>
            <person name="Rogers A."/>
            <person name="Williams B."/>
            <person name="Antoshechkin I."/>
            <person name="Lee M.M."/>
            <person name="Goodwin Z."/>
            <person name="Lu X."/>
            <person name="Lewis E.E."/>
            <person name="Goodrich-Blair H."/>
            <person name="Stock S.P."/>
            <person name="Adams B.J."/>
            <person name="Sternberg P.W."/>
            <person name="Mortazavi A."/>
        </authorList>
    </citation>
    <scope>NUCLEOTIDE SEQUENCE [LARGE SCALE GENOMIC DNA]</scope>
    <source>
        <strain evidence="1 2">ALL</strain>
    </source>
</reference>
<gene>
    <name evidence="1" type="ORF">L596_022503</name>
</gene>
<accession>A0A4U5MLY0</accession>
<comment type="caution">
    <text evidence="1">The sequence shown here is derived from an EMBL/GenBank/DDBJ whole genome shotgun (WGS) entry which is preliminary data.</text>
</comment>
<proteinExistence type="predicted"/>